<keyword evidence="6" id="KW-1185">Reference proteome</keyword>
<dbReference type="Pfam" id="PF01408">
    <property type="entry name" value="GFO_IDH_MocA"/>
    <property type="match status" value="1"/>
</dbReference>
<proteinExistence type="inferred from homology"/>
<dbReference type="PANTHER" id="PTHR43708:SF5">
    <property type="entry name" value="CONSERVED EXPRESSED OXIDOREDUCTASE (EUROFUNG)-RELATED"/>
    <property type="match status" value="1"/>
</dbReference>
<accession>A0A7W7CIF6</accession>
<dbReference type="Proteomes" id="UP000533598">
    <property type="component" value="Unassembled WGS sequence"/>
</dbReference>
<evidence type="ECO:0000313" key="5">
    <source>
        <dbReference type="EMBL" id="MBB4681572.1"/>
    </source>
</evidence>
<name>A0A7W7CIF6_9PSEU</name>
<evidence type="ECO:0000259" key="3">
    <source>
        <dbReference type="Pfam" id="PF01408"/>
    </source>
</evidence>
<evidence type="ECO:0000259" key="4">
    <source>
        <dbReference type="Pfam" id="PF02894"/>
    </source>
</evidence>
<dbReference type="InterPro" id="IPR036291">
    <property type="entry name" value="NAD(P)-bd_dom_sf"/>
</dbReference>
<reference evidence="5 6" key="1">
    <citation type="submission" date="2020-08" db="EMBL/GenBank/DDBJ databases">
        <title>Sequencing the genomes of 1000 actinobacteria strains.</title>
        <authorList>
            <person name="Klenk H.-P."/>
        </authorList>
    </citation>
    <scope>NUCLEOTIDE SEQUENCE [LARGE SCALE GENOMIC DNA]</scope>
    <source>
        <strain evidence="5 6">DSM 44230</strain>
    </source>
</reference>
<dbReference type="GO" id="GO:0000166">
    <property type="term" value="F:nucleotide binding"/>
    <property type="evidence" value="ECO:0007669"/>
    <property type="project" value="InterPro"/>
</dbReference>
<feature type="domain" description="Gfo/Idh/MocA-like oxidoreductase N-terminal" evidence="3">
    <location>
        <begin position="7"/>
        <end position="126"/>
    </location>
</feature>
<dbReference type="AlphaFoldDB" id="A0A7W7CIF6"/>
<dbReference type="Gene3D" id="3.30.360.10">
    <property type="entry name" value="Dihydrodipicolinate Reductase, domain 2"/>
    <property type="match status" value="1"/>
</dbReference>
<dbReference type="PANTHER" id="PTHR43708">
    <property type="entry name" value="CONSERVED EXPRESSED OXIDOREDUCTASE (EUROFUNG)"/>
    <property type="match status" value="1"/>
</dbReference>
<dbReference type="InterPro" id="IPR004104">
    <property type="entry name" value="Gfo/Idh/MocA-like_OxRdtase_C"/>
</dbReference>
<keyword evidence="2" id="KW-0560">Oxidoreductase</keyword>
<comment type="similarity">
    <text evidence="1">Belongs to the Gfo/Idh/MocA family.</text>
</comment>
<evidence type="ECO:0000256" key="2">
    <source>
        <dbReference type="ARBA" id="ARBA00023002"/>
    </source>
</evidence>
<feature type="domain" description="Gfo/Idh/MocA-like oxidoreductase C-terminal" evidence="4">
    <location>
        <begin position="140"/>
        <end position="350"/>
    </location>
</feature>
<dbReference type="InterPro" id="IPR051317">
    <property type="entry name" value="Gfo/Idh/MocA_oxidoreduct"/>
</dbReference>
<dbReference type="SUPFAM" id="SSF55347">
    <property type="entry name" value="Glyceraldehyde-3-phosphate dehydrogenase-like, C-terminal domain"/>
    <property type="match status" value="1"/>
</dbReference>
<dbReference type="EMBL" id="JACHMH010000001">
    <property type="protein sequence ID" value="MBB4681572.1"/>
    <property type="molecule type" value="Genomic_DNA"/>
</dbReference>
<dbReference type="Pfam" id="PF02894">
    <property type="entry name" value="GFO_IDH_MocA_C"/>
    <property type="match status" value="1"/>
</dbReference>
<protein>
    <submittedName>
        <fullName evidence="5">Putative dehydrogenase</fullName>
    </submittedName>
</protein>
<gene>
    <name evidence="5" type="ORF">HNR67_007690</name>
</gene>
<comment type="caution">
    <text evidence="5">The sequence shown here is derived from an EMBL/GenBank/DDBJ whole genome shotgun (WGS) entry which is preliminary data.</text>
</comment>
<organism evidence="5 6">
    <name type="scientific">Crossiella cryophila</name>
    <dbReference type="NCBI Taxonomy" id="43355"/>
    <lineage>
        <taxon>Bacteria</taxon>
        <taxon>Bacillati</taxon>
        <taxon>Actinomycetota</taxon>
        <taxon>Actinomycetes</taxon>
        <taxon>Pseudonocardiales</taxon>
        <taxon>Pseudonocardiaceae</taxon>
        <taxon>Crossiella</taxon>
    </lineage>
</organism>
<dbReference type="SUPFAM" id="SSF51735">
    <property type="entry name" value="NAD(P)-binding Rossmann-fold domains"/>
    <property type="match status" value="1"/>
</dbReference>
<dbReference type="RefSeq" id="WP_185008244.1">
    <property type="nucleotide sequence ID" value="NZ_BAAAUI010000014.1"/>
</dbReference>
<evidence type="ECO:0000256" key="1">
    <source>
        <dbReference type="ARBA" id="ARBA00010928"/>
    </source>
</evidence>
<dbReference type="Gene3D" id="3.40.50.720">
    <property type="entry name" value="NAD(P)-binding Rossmann-like Domain"/>
    <property type="match status" value="1"/>
</dbReference>
<dbReference type="InterPro" id="IPR000683">
    <property type="entry name" value="Gfo/Idh/MocA-like_OxRdtase_N"/>
</dbReference>
<sequence length="354" mass="38083">MVSTDDLRVGVLGYGIAGAVFHAPLIAATPGLRLSAVVTANPERRSALRARHPEARVLDSAEDLFAARDEFDLVVVATPNRTHVPLALTAIEAGLPVVVDKPFAPSAEQARLLATRASAAGVPLTVFQNRRWDNDFLTLRKLLDQGRLGRVHRFESRFERWAPTPWDNWRELPGAEEAGGILFDLGAHLVDQALQLFGPVTSVYAELGQVRADVRVDDDAFVALTHQDGTRSQLWMSALAAQLGPRFRVLGDQAGYTKFGLDPQEDAMAAGGLPGSPGWGTEVQSAWGQFGVGAESVRLETEPGAYQDFYAAVVAALREDAPLPVQPAEAIAALEIIEAAKRSAETREPVVVTA</sequence>
<dbReference type="GO" id="GO:0016491">
    <property type="term" value="F:oxidoreductase activity"/>
    <property type="evidence" value="ECO:0007669"/>
    <property type="project" value="UniProtKB-KW"/>
</dbReference>
<evidence type="ECO:0000313" key="6">
    <source>
        <dbReference type="Proteomes" id="UP000533598"/>
    </source>
</evidence>